<evidence type="ECO:0000313" key="8">
    <source>
        <dbReference type="Proteomes" id="UP000693970"/>
    </source>
</evidence>
<feature type="domain" description="Translation initiation factor 3 N-terminal" evidence="6">
    <location>
        <begin position="74"/>
        <end position="147"/>
    </location>
</feature>
<dbReference type="InterPro" id="IPR001288">
    <property type="entry name" value="Translation_initiation_fac_3"/>
</dbReference>
<evidence type="ECO:0000259" key="6">
    <source>
        <dbReference type="Pfam" id="PF05198"/>
    </source>
</evidence>
<dbReference type="FunFam" id="3.30.110.10:FF:000001">
    <property type="entry name" value="Translation initiation factor IF-3"/>
    <property type="match status" value="1"/>
</dbReference>
<keyword evidence="1 7" id="KW-0396">Initiation factor</keyword>
<dbReference type="AlphaFoldDB" id="A0A9K3KZ52"/>
<feature type="compositionally biased region" description="Acidic residues" evidence="3">
    <location>
        <begin position="296"/>
        <end position="311"/>
    </location>
</feature>
<dbReference type="PANTHER" id="PTHR10938">
    <property type="entry name" value="TRANSLATION INITIATION FACTOR IF-3"/>
    <property type="match status" value="1"/>
</dbReference>
<evidence type="ECO:0000313" key="7">
    <source>
        <dbReference type="EMBL" id="KAG7351873.1"/>
    </source>
</evidence>
<dbReference type="GO" id="GO:0003743">
    <property type="term" value="F:translation initiation factor activity"/>
    <property type="evidence" value="ECO:0007669"/>
    <property type="project" value="UniProtKB-KW"/>
</dbReference>
<dbReference type="PANTHER" id="PTHR10938:SF0">
    <property type="entry name" value="TRANSLATION INITIATION FACTOR IF-3, MITOCHONDRIAL"/>
    <property type="match status" value="1"/>
</dbReference>
<dbReference type="OrthoDB" id="21573at2759"/>
<dbReference type="HAMAP" id="MF_00080">
    <property type="entry name" value="IF_3"/>
    <property type="match status" value="1"/>
</dbReference>
<name>A0A9K3KZ52_9STRA</name>
<dbReference type="InterPro" id="IPR019815">
    <property type="entry name" value="Translation_initiation_fac_3_C"/>
</dbReference>
<dbReference type="NCBIfam" id="TIGR00168">
    <property type="entry name" value="infC"/>
    <property type="match status" value="1"/>
</dbReference>
<keyword evidence="4" id="KW-0732">Signal</keyword>
<proteinExistence type="inferred from homology"/>
<reference evidence="7" key="1">
    <citation type="journal article" date="2021" name="Sci. Rep.">
        <title>Diploid genomic architecture of Nitzschia inconspicua, an elite biomass production diatom.</title>
        <authorList>
            <person name="Oliver A."/>
            <person name="Podell S."/>
            <person name="Pinowska A."/>
            <person name="Traller J.C."/>
            <person name="Smith S.R."/>
            <person name="McClure R."/>
            <person name="Beliaev A."/>
            <person name="Bohutskyi P."/>
            <person name="Hill E.A."/>
            <person name="Rabines A."/>
            <person name="Zheng H."/>
            <person name="Allen L.Z."/>
            <person name="Kuo A."/>
            <person name="Grigoriev I.V."/>
            <person name="Allen A.E."/>
            <person name="Hazlebeck D."/>
            <person name="Allen E.E."/>
        </authorList>
    </citation>
    <scope>NUCLEOTIDE SEQUENCE</scope>
    <source>
        <strain evidence="7">Hildebrandi</strain>
    </source>
</reference>
<dbReference type="EMBL" id="JAGRRH010000017">
    <property type="protein sequence ID" value="KAG7351873.1"/>
    <property type="molecule type" value="Genomic_DNA"/>
</dbReference>
<dbReference type="Pfam" id="PF05198">
    <property type="entry name" value="IF3_N"/>
    <property type="match status" value="1"/>
</dbReference>
<dbReference type="GO" id="GO:0005829">
    <property type="term" value="C:cytosol"/>
    <property type="evidence" value="ECO:0007669"/>
    <property type="project" value="TreeGrafter"/>
</dbReference>
<dbReference type="Proteomes" id="UP000693970">
    <property type="component" value="Unassembled WGS sequence"/>
</dbReference>
<protein>
    <submittedName>
        <fullName evidence="7">Translation initiation factor 3 bIF-3</fullName>
    </submittedName>
</protein>
<evidence type="ECO:0000259" key="5">
    <source>
        <dbReference type="Pfam" id="PF00707"/>
    </source>
</evidence>
<feature type="compositionally biased region" description="Basic and acidic residues" evidence="3">
    <location>
        <begin position="256"/>
        <end position="269"/>
    </location>
</feature>
<sequence length="334" mass="36687">MIQLVWAVALLWQSLETSTTTVAGFSALPFGRLSIAPQSASVRRDSPFFSATSLLMARQANSRAPPVMEQRPPMNNEITASELRVVAPNKLGKDEPLGIMSRAEALAKAQEMGGLDLILVNANSDPPVCKIVDYSKYRYMQEKKAKEVKKNSKATEIKEVKMSYKIDVHDYEVRKKNAIKFLKQGNRVKCSVMFRGREVQHDKLGFELLDKLATEMEAVCVREGRPKREGRVLAMIVSPRPEVLKAVNENRRAIEKAKKKKKSEEKEQRAAAAAAAASTTAGVGSFGVNGSLGAMSDDDGDDSGSDELLDIEADIESSLDDLFGSDDLTDDLFS</sequence>
<dbReference type="InterPro" id="IPR019814">
    <property type="entry name" value="Translation_initiation_fac_3_N"/>
</dbReference>
<feature type="chain" id="PRO_5039912751" evidence="4">
    <location>
        <begin position="20"/>
        <end position="334"/>
    </location>
</feature>
<organism evidence="7 8">
    <name type="scientific">Nitzschia inconspicua</name>
    <dbReference type="NCBI Taxonomy" id="303405"/>
    <lineage>
        <taxon>Eukaryota</taxon>
        <taxon>Sar</taxon>
        <taxon>Stramenopiles</taxon>
        <taxon>Ochrophyta</taxon>
        <taxon>Bacillariophyta</taxon>
        <taxon>Bacillariophyceae</taxon>
        <taxon>Bacillariophycidae</taxon>
        <taxon>Bacillariales</taxon>
        <taxon>Bacillariaceae</taxon>
        <taxon>Nitzschia</taxon>
    </lineage>
</organism>
<feature type="domain" description="Translation initiation factor 3 C-terminal" evidence="5">
    <location>
        <begin position="155"/>
        <end position="239"/>
    </location>
</feature>
<evidence type="ECO:0000256" key="2">
    <source>
        <dbReference type="ARBA" id="ARBA00022917"/>
    </source>
</evidence>
<feature type="signal peptide" evidence="4">
    <location>
        <begin position="1"/>
        <end position="19"/>
    </location>
</feature>
<comment type="caution">
    <text evidence="7">The sequence shown here is derived from an EMBL/GenBank/DDBJ whole genome shotgun (WGS) entry which is preliminary data.</text>
</comment>
<accession>A0A9K3KZ52</accession>
<dbReference type="GO" id="GO:0032790">
    <property type="term" value="P:ribosome disassembly"/>
    <property type="evidence" value="ECO:0007669"/>
    <property type="project" value="TreeGrafter"/>
</dbReference>
<evidence type="ECO:0000256" key="3">
    <source>
        <dbReference type="SAM" id="MobiDB-lite"/>
    </source>
</evidence>
<evidence type="ECO:0000256" key="1">
    <source>
        <dbReference type="ARBA" id="ARBA00022540"/>
    </source>
</evidence>
<dbReference type="GO" id="GO:0016020">
    <property type="term" value="C:membrane"/>
    <property type="evidence" value="ECO:0007669"/>
    <property type="project" value="TreeGrafter"/>
</dbReference>
<keyword evidence="8" id="KW-1185">Reference proteome</keyword>
<reference evidence="7" key="2">
    <citation type="submission" date="2021-04" db="EMBL/GenBank/DDBJ databases">
        <authorList>
            <person name="Podell S."/>
        </authorList>
    </citation>
    <scope>NUCLEOTIDE SEQUENCE</scope>
    <source>
        <strain evidence="7">Hildebrandi</strain>
    </source>
</reference>
<dbReference type="Pfam" id="PF00707">
    <property type="entry name" value="IF3_C"/>
    <property type="match status" value="1"/>
</dbReference>
<keyword evidence="2" id="KW-0648">Protein biosynthesis</keyword>
<evidence type="ECO:0000256" key="4">
    <source>
        <dbReference type="SAM" id="SignalP"/>
    </source>
</evidence>
<gene>
    <name evidence="7" type="ORF">IV203_007921</name>
</gene>
<dbReference type="GO" id="GO:0043022">
    <property type="term" value="F:ribosome binding"/>
    <property type="evidence" value="ECO:0007669"/>
    <property type="project" value="TreeGrafter"/>
</dbReference>
<feature type="region of interest" description="Disordered" evidence="3">
    <location>
        <begin position="256"/>
        <end position="311"/>
    </location>
</feature>